<evidence type="ECO:0000313" key="4">
    <source>
        <dbReference type="Proteomes" id="UP000463868"/>
    </source>
</evidence>
<dbReference type="NCBIfam" id="TIGR04214">
    <property type="entry name" value="CSLREA_Nterm"/>
    <property type="match status" value="1"/>
</dbReference>
<feature type="signal peptide" evidence="1">
    <location>
        <begin position="1"/>
        <end position="21"/>
    </location>
</feature>
<accession>A0A857II13</accession>
<dbReference type="InterPro" id="IPR011050">
    <property type="entry name" value="Pectin_lyase_fold/virulence"/>
</dbReference>
<name>A0A857II13_ACIHA</name>
<reference evidence="3 4" key="1">
    <citation type="submission" date="2018-08" db="EMBL/GenBank/DDBJ databases">
        <title>Analysis of the genomic diversity of Mexican Acinetobacter haemolyticus clinical isolates.</title>
        <authorList>
            <person name="Castro-Jaimes S."/>
            <person name="Cevallos M.A."/>
        </authorList>
    </citation>
    <scope>NUCLEOTIDE SEQUENCE [LARGE SCALE GENOMIC DNA]</scope>
    <source>
        <strain evidence="3 4">AN43</strain>
    </source>
</reference>
<organism evidence="3 4">
    <name type="scientific">Acinetobacter haemolyticus</name>
    <dbReference type="NCBI Taxonomy" id="29430"/>
    <lineage>
        <taxon>Bacteria</taxon>
        <taxon>Pseudomonadati</taxon>
        <taxon>Pseudomonadota</taxon>
        <taxon>Gammaproteobacteria</taxon>
        <taxon>Moraxellales</taxon>
        <taxon>Moraxellaceae</taxon>
        <taxon>Acinetobacter</taxon>
    </lineage>
</organism>
<dbReference type="Proteomes" id="UP000463868">
    <property type="component" value="Chromosome"/>
</dbReference>
<keyword evidence="1" id="KW-0732">Signal</keyword>
<dbReference type="Proteomes" id="UP000670925">
    <property type="component" value="Unassembled WGS sequence"/>
</dbReference>
<feature type="chain" id="PRO_5032460170" evidence="1">
    <location>
        <begin position="22"/>
        <end position="834"/>
    </location>
</feature>
<gene>
    <name evidence="3" type="ORF">AhaeAN43_05055</name>
    <name evidence="2" type="ORF">J5N55_04075</name>
</gene>
<proteinExistence type="predicted"/>
<evidence type="ECO:0000256" key="1">
    <source>
        <dbReference type="SAM" id="SignalP"/>
    </source>
</evidence>
<protein>
    <submittedName>
        <fullName evidence="3">CSLREA domain-containing protein</fullName>
    </submittedName>
</protein>
<dbReference type="AlphaFoldDB" id="A0A857II13"/>
<dbReference type="InterPro" id="IPR026457">
    <property type="entry name" value="CSLREA_Nterm"/>
</dbReference>
<dbReference type="EMBL" id="JAGFOT010000003">
    <property type="protein sequence ID" value="MBO3657266.1"/>
    <property type="molecule type" value="Genomic_DNA"/>
</dbReference>
<evidence type="ECO:0000313" key="2">
    <source>
        <dbReference type="EMBL" id="MBO3657266.1"/>
    </source>
</evidence>
<sequence>MKNYKKAVLATMVLASMSLIAATSNEPIKVTTFADEDGENPKACSLREALETAKRRAPYGGCVIKDTSTGTQKRIQLEKGTYTLKRELIPQTDITILGASPVDWDERNVLLNDVTSQYPAQIPLQTTIKAENSRIFNTAFSQKSLLLSNLILEGGQTSGLGGAIYAGGDVSLQSSQILKSNAGQAGGAIYLAGNASSLYISKSLIQGNKAPIGSVLAMHDMNDTLYVKRNIIIESSSLVGNGSSDSKSMLEFVGEPIVSIESNTIANNVANSTHGNLIKFTGDTEAGASGNTRSSVLSASSRLILQNNTIVENNAFTTLLYDKLGTKRLNLNIIGYNGDENTYACRYLLGNVKEEKRVGLVASYNAFARSGKNRCDLPDEVYSEDTTKETNIDITGKPITLYLSSQIPASAYTAFLPLYYPINNNKGVIKEDEKIKDLVDTGVIACSLMDQRGLARVTDGVLHYDPASRNTCDIGSVELMRLTAGDISDLTNTSISNMLENYQKGYDLFDDLVKKPNNVDFVTYYKFRVEQYKKILDVFADPEKRKNALKYRAVYIDLRDFGLPLPREVSMGAGKANALEFFNPEQYDIEVEALGVGQINGAVEDIDETDKNLFCEWNADLQQIIMYRIDDHITQAGDKEYCKYTITSIDKSVTSSGLLQAAFVNIAPVVKDTSVTLKYKQSETATLNLLDFANDDGDTGKNGSGPQLKPNKPAFWRNAEGIELPIRLSNVSSNLIITADREGNCPAPDQQEKCYGGNIYIKEANAFNPFNFSFNYQVYDNDQTPAISNVGTVKVISTATTTDDTRNAKSGGGSTTLLSLFGLLGLLAYRRFRK</sequence>
<dbReference type="RefSeq" id="WP_160126533.1">
    <property type="nucleotide sequence ID" value="NZ_CP031972.1"/>
</dbReference>
<evidence type="ECO:0000313" key="3">
    <source>
        <dbReference type="EMBL" id="QHI12791.1"/>
    </source>
</evidence>
<dbReference type="SUPFAM" id="SSF51126">
    <property type="entry name" value="Pectin lyase-like"/>
    <property type="match status" value="1"/>
</dbReference>
<reference evidence="2" key="2">
    <citation type="submission" date="2021-03" db="EMBL/GenBank/DDBJ databases">
        <title>Acinetobacter spp. whole-genome sequenced from Terengganu.</title>
        <authorList>
            <person name="Mohd Rani F."/>
        </authorList>
    </citation>
    <scope>NUCLEOTIDE SEQUENCE</scope>
    <source>
        <strain evidence="2">AC1502</strain>
    </source>
</reference>
<dbReference type="EMBL" id="CP031976">
    <property type="protein sequence ID" value="QHI12791.1"/>
    <property type="molecule type" value="Genomic_DNA"/>
</dbReference>